<dbReference type="EMBL" id="JAACXV010000393">
    <property type="protein sequence ID" value="KAF7278657.1"/>
    <property type="molecule type" value="Genomic_DNA"/>
</dbReference>
<feature type="compositionally biased region" description="Polar residues" evidence="5">
    <location>
        <begin position="175"/>
        <end position="186"/>
    </location>
</feature>
<dbReference type="GO" id="GO:0005634">
    <property type="term" value="C:nucleus"/>
    <property type="evidence" value="ECO:0007669"/>
    <property type="project" value="UniProtKB-SubCell"/>
</dbReference>
<dbReference type="GO" id="GO:0000981">
    <property type="term" value="F:DNA-binding transcription factor activity, RNA polymerase II-specific"/>
    <property type="evidence" value="ECO:0007669"/>
    <property type="project" value="TreeGrafter"/>
</dbReference>
<evidence type="ECO:0000313" key="8">
    <source>
        <dbReference type="Proteomes" id="UP000625711"/>
    </source>
</evidence>
<feature type="region of interest" description="Disordered" evidence="5">
    <location>
        <begin position="391"/>
        <end position="417"/>
    </location>
</feature>
<dbReference type="AlphaFoldDB" id="A0A834ICE0"/>
<evidence type="ECO:0000256" key="2">
    <source>
        <dbReference type="ARBA" id="ARBA00023015"/>
    </source>
</evidence>
<comment type="subcellular location">
    <subcellularLocation>
        <location evidence="1">Nucleus</location>
    </subcellularLocation>
</comment>
<evidence type="ECO:0000313" key="7">
    <source>
        <dbReference type="EMBL" id="KAF7278657.1"/>
    </source>
</evidence>
<dbReference type="Gene3D" id="2.60.40.720">
    <property type="match status" value="1"/>
</dbReference>
<dbReference type="InterPro" id="IPR008967">
    <property type="entry name" value="p53-like_TF_DNA-bd_sf"/>
</dbReference>
<feature type="compositionally biased region" description="Polar residues" evidence="5">
    <location>
        <begin position="208"/>
        <end position="232"/>
    </location>
</feature>
<evidence type="ECO:0000256" key="3">
    <source>
        <dbReference type="ARBA" id="ARBA00023163"/>
    </source>
</evidence>
<evidence type="ECO:0000256" key="4">
    <source>
        <dbReference type="ARBA" id="ARBA00023242"/>
    </source>
</evidence>
<feature type="domain" description="Runt" evidence="6">
    <location>
        <begin position="41"/>
        <end position="170"/>
    </location>
</feature>
<dbReference type="GO" id="GO:0005524">
    <property type="term" value="F:ATP binding"/>
    <property type="evidence" value="ECO:0007669"/>
    <property type="project" value="InterPro"/>
</dbReference>
<reference evidence="7" key="1">
    <citation type="submission" date="2020-08" db="EMBL/GenBank/DDBJ databases">
        <title>Genome sequencing and assembly of the red palm weevil Rhynchophorus ferrugineus.</title>
        <authorList>
            <person name="Dias G.B."/>
            <person name="Bergman C.M."/>
            <person name="Manee M."/>
        </authorList>
    </citation>
    <scope>NUCLEOTIDE SEQUENCE</scope>
    <source>
        <strain evidence="7">AA-2017</strain>
        <tissue evidence="7">Whole larva</tissue>
    </source>
</reference>
<organism evidence="7 8">
    <name type="scientific">Rhynchophorus ferrugineus</name>
    <name type="common">Red palm weevil</name>
    <name type="synonym">Curculio ferrugineus</name>
    <dbReference type="NCBI Taxonomy" id="354439"/>
    <lineage>
        <taxon>Eukaryota</taxon>
        <taxon>Metazoa</taxon>
        <taxon>Ecdysozoa</taxon>
        <taxon>Arthropoda</taxon>
        <taxon>Hexapoda</taxon>
        <taxon>Insecta</taxon>
        <taxon>Pterygota</taxon>
        <taxon>Neoptera</taxon>
        <taxon>Endopterygota</taxon>
        <taxon>Coleoptera</taxon>
        <taxon>Polyphaga</taxon>
        <taxon>Cucujiformia</taxon>
        <taxon>Curculionidae</taxon>
        <taxon>Dryophthorinae</taxon>
        <taxon>Rhynchophorus</taxon>
    </lineage>
</organism>
<dbReference type="PANTHER" id="PTHR11950:SF49">
    <property type="entry name" value="PROTEIN LOZENGE"/>
    <property type="match status" value="1"/>
</dbReference>
<dbReference type="OrthoDB" id="10029800at2759"/>
<comment type="caution">
    <text evidence="7">The sequence shown here is derived from an EMBL/GenBank/DDBJ whole genome shotgun (WGS) entry which is preliminary data.</text>
</comment>
<dbReference type="SUPFAM" id="SSF49417">
    <property type="entry name" value="p53-like transcription factors"/>
    <property type="match status" value="1"/>
</dbReference>
<dbReference type="PROSITE" id="PS51062">
    <property type="entry name" value="RUNT"/>
    <property type="match status" value="1"/>
</dbReference>
<evidence type="ECO:0000259" key="6">
    <source>
        <dbReference type="PROSITE" id="PS51062"/>
    </source>
</evidence>
<name>A0A834ICE0_RHYFE</name>
<keyword evidence="4" id="KW-0539">Nucleus</keyword>
<dbReference type="PANTHER" id="PTHR11950">
    <property type="entry name" value="RUNT RELATED"/>
    <property type="match status" value="1"/>
</dbReference>
<dbReference type="InterPro" id="IPR013524">
    <property type="entry name" value="Runt_dom"/>
</dbReference>
<proteinExistence type="predicted"/>
<dbReference type="Proteomes" id="UP000625711">
    <property type="component" value="Unassembled WGS sequence"/>
</dbReference>
<feature type="region of interest" description="Disordered" evidence="5">
    <location>
        <begin position="163"/>
        <end position="232"/>
    </location>
</feature>
<dbReference type="InterPro" id="IPR012346">
    <property type="entry name" value="p53/RUNT-type_TF_DNA-bd_sf"/>
</dbReference>
<dbReference type="Pfam" id="PF00853">
    <property type="entry name" value="Runt"/>
    <property type="match status" value="1"/>
</dbReference>
<protein>
    <recommendedName>
        <fullName evidence="6">Runt domain-containing protein</fullName>
    </recommendedName>
</protein>
<keyword evidence="8" id="KW-1185">Reference proteome</keyword>
<gene>
    <name evidence="7" type="ORF">GWI33_008107</name>
</gene>
<sequence>MHPPVQSCNVSEEAWPRATMCDPPSSYPPPYPNYSEVLYDIMSKIRTEYPGEDFAETGSPYVFCSKLPDHWRSNKTLPSSFRVLAATEVMDGTKVTVQAGNDENCCADMKNFSAIMKNGEAKFNDLRFVGRSGRGKSFSITITIFTHPPVVATYHKAIKVTVDGPREPRSKPSHGHTTYPNINSLNMGRRPYENPFPQIAFKPKKTSPHNNVPQPSYKTEPQENPNGPSMTSSYAANWTECNNYGYTPPALYDTSHQDLPAVLPDPSSEFFSTSFTRNSPPSNCPKSELMDTFPSRGYHQDTPYCPNSWNTFHTSNYNNNYYNPPYNPQYYNTTTPIMPAPTIISTVNQNQIHFHLHPSDTTRSEYFLQESPLGTEDSRHLVPVSTSAVIGDQAVSESMPEAPREGSSGQDTVWRPY</sequence>
<evidence type="ECO:0000256" key="1">
    <source>
        <dbReference type="ARBA" id="ARBA00004123"/>
    </source>
</evidence>
<dbReference type="GO" id="GO:0000978">
    <property type="term" value="F:RNA polymerase II cis-regulatory region sequence-specific DNA binding"/>
    <property type="evidence" value="ECO:0007669"/>
    <property type="project" value="TreeGrafter"/>
</dbReference>
<accession>A0A834ICE0</accession>
<keyword evidence="2" id="KW-0805">Transcription regulation</keyword>
<dbReference type="InterPro" id="IPR000040">
    <property type="entry name" value="AML1_Runt"/>
</dbReference>
<evidence type="ECO:0000256" key="5">
    <source>
        <dbReference type="SAM" id="MobiDB-lite"/>
    </source>
</evidence>
<keyword evidence="3" id="KW-0804">Transcription</keyword>
<dbReference type="PRINTS" id="PR00967">
    <property type="entry name" value="ONCOGENEAML1"/>
</dbReference>